<dbReference type="EMBL" id="HACA01012627">
    <property type="protein sequence ID" value="CDW29988.1"/>
    <property type="molecule type" value="Transcribed_RNA"/>
</dbReference>
<proteinExistence type="predicted"/>
<accession>A0A0K2TVC2</accession>
<organism evidence="1">
    <name type="scientific">Lepeophtheirus salmonis</name>
    <name type="common">Salmon louse</name>
    <name type="synonym">Caligus salmonis</name>
    <dbReference type="NCBI Taxonomy" id="72036"/>
    <lineage>
        <taxon>Eukaryota</taxon>
        <taxon>Metazoa</taxon>
        <taxon>Ecdysozoa</taxon>
        <taxon>Arthropoda</taxon>
        <taxon>Crustacea</taxon>
        <taxon>Multicrustacea</taxon>
        <taxon>Hexanauplia</taxon>
        <taxon>Copepoda</taxon>
        <taxon>Siphonostomatoida</taxon>
        <taxon>Caligidae</taxon>
        <taxon>Lepeophtheirus</taxon>
    </lineage>
</organism>
<sequence>MDLIFACIHLKKRLASLEPLRMHYCDNLHCNAVSCIWFTQELGVQFVSYLWICYPIVSTPEPSALT</sequence>
<reference evidence="1" key="1">
    <citation type="submission" date="2014-05" db="EMBL/GenBank/DDBJ databases">
        <authorList>
            <person name="Chronopoulou M."/>
        </authorList>
    </citation>
    <scope>NUCLEOTIDE SEQUENCE</scope>
    <source>
        <tissue evidence="1">Whole organism</tissue>
    </source>
</reference>
<dbReference type="AlphaFoldDB" id="A0A0K2TVC2"/>
<protein>
    <submittedName>
        <fullName evidence="1">Uncharacterized protein</fullName>
    </submittedName>
</protein>
<evidence type="ECO:0000313" key="1">
    <source>
        <dbReference type="EMBL" id="CDW29988.1"/>
    </source>
</evidence>
<name>A0A0K2TVC2_LEPSM</name>